<dbReference type="InterPro" id="IPR001940">
    <property type="entry name" value="Peptidase_S1C"/>
</dbReference>
<evidence type="ECO:0000256" key="2">
    <source>
        <dbReference type="ARBA" id="ARBA00022801"/>
    </source>
</evidence>
<dbReference type="Pfam" id="PF04151">
    <property type="entry name" value="PPC"/>
    <property type="match status" value="1"/>
</dbReference>
<dbReference type="Proteomes" id="UP000269154">
    <property type="component" value="Unassembled WGS sequence"/>
</dbReference>
<dbReference type="GO" id="GO:0006508">
    <property type="term" value="P:proteolysis"/>
    <property type="evidence" value="ECO:0007669"/>
    <property type="project" value="UniProtKB-KW"/>
</dbReference>
<dbReference type="OrthoDB" id="495674at2"/>
<evidence type="ECO:0000313" key="4">
    <source>
        <dbReference type="EMBL" id="RQH28757.1"/>
    </source>
</evidence>
<gene>
    <name evidence="4" type="ORF">D5R40_25320</name>
</gene>
<dbReference type="InterPro" id="IPR009003">
    <property type="entry name" value="Peptidase_S1_PA"/>
</dbReference>
<keyword evidence="2" id="KW-0378">Hydrolase</keyword>
<dbReference type="PANTHER" id="PTHR43343">
    <property type="entry name" value="PEPTIDASE S12"/>
    <property type="match status" value="1"/>
</dbReference>
<accession>A0A3N6P4B4</accession>
<dbReference type="AlphaFoldDB" id="A0A3N6P4B4"/>
<dbReference type="InterPro" id="IPR051201">
    <property type="entry name" value="Chloro_Bact_Ser_Proteases"/>
</dbReference>
<evidence type="ECO:0000259" key="3">
    <source>
        <dbReference type="Pfam" id="PF04151"/>
    </source>
</evidence>
<dbReference type="Pfam" id="PF13365">
    <property type="entry name" value="Trypsin_2"/>
    <property type="match status" value="1"/>
</dbReference>
<evidence type="ECO:0000313" key="5">
    <source>
        <dbReference type="Proteomes" id="UP000269154"/>
    </source>
</evidence>
<protein>
    <submittedName>
        <fullName evidence="4">Peptidase S1</fullName>
    </submittedName>
</protein>
<keyword evidence="5" id="KW-1185">Reference proteome</keyword>
<dbReference type="GO" id="GO:0004252">
    <property type="term" value="F:serine-type endopeptidase activity"/>
    <property type="evidence" value="ECO:0007669"/>
    <property type="project" value="InterPro"/>
</dbReference>
<name>A0A3N6P4B4_9CYAN</name>
<dbReference type="EMBL" id="RCBY01000204">
    <property type="protein sequence ID" value="RQH28757.1"/>
    <property type="molecule type" value="Genomic_DNA"/>
</dbReference>
<feature type="domain" description="Peptidase C-terminal archaeal/bacterial" evidence="3">
    <location>
        <begin position="293"/>
        <end position="356"/>
    </location>
</feature>
<dbReference type="Gene3D" id="2.60.120.380">
    <property type="match status" value="1"/>
</dbReference>
<comment type="caution">
    <text evidence="4">The sequence shown here is derived from an EMBL/GenBank/DDBJ whole genome shotgun (WGS) entry which is preliminary data.</text>
</comment>
<dbReference type="PRINTS" id="PR00834">
    <property type="entry name" value="PROTEASES2C"/>
</dbReference>
<keyword evidence="1" id="KW-0645">Protease</keyword>
<sequence length="392" mass="42695">MNAKFLSKTTLRILIVVAVGVNLSNFPPVKAQIKVDTIPRPLNKNRKETLLSLSLEEQTNIRVYEQASQAVVSIDTDKTNGSGAIISPDGMVLTNAHVVSQGRVVKITLADGRKVTADVIGFGEEDLDLAVLKIRGQRNLPTIRIARPGSTKVGQRAFAIGNPFGRFQGTLTVGIVSRIDRERGLIQTDAAINPGNSGGPLLNSSGELIGVNTAIFTRGQLGGNIGIGFAISMDRVPEFLRAVREGRAPLVAQQQTGMFDERQAEKLDLNGLIEIKGNLDSESNVLPVDNSYYDLYAFEGLAGQKISIDMSSNKIDSYLILLSSNGQELAQDDDSGGEKNARIVITLPENGTYKLLANSYEAGESGEYRLKIESVSPRIRPFFERERINYYR</sequence>
<dbReference type="SUPFAM" id="SSF50494">
    <property type="entry name" value="Trypsin-like serine proteases"/>
    <property type="match status" value="1"/>
</dbReference>
<reference evidence="4 5" key="1">
    <citation type="journal article" date="2018" name="ACS Chem. Biol.">
        <title>Ketoreductase domain dysfunction expands chemodiversity: malyngamide biosynthesis in the cyanobacterium Okeania hirsuta.</title>
        <authorList>
            <person name="Moss N.A."/>
            <person name="Leao T."/>
            <person name="Rankin M."/>
            <person name="McCullough T.M."/>
            <person name="Qu P."/>
            <person name="Korobeynikov A."/>
            <person name="Smith J.L."/>
            <person name="Gerwick L."/>
            <person name="Gerwick W.H."/>
        </authorList>
    </citation>
    <scope>NUCLEOTIDE SEQUENCE [LARGE SCALE GENOMIC DNA]</scope>
    <source>
        <strain evidence="4 5">PAB10Feb10-1</strain>
    </source>
</reference>
<evidence type="ECO:0000256" key="1">
    <source>
        <dbReference type="ARBA" id="ARBA00022670"/>
    </source>
</evidence>
<organism evidence="4 5">
    <name type="scientific">Okeania hirsuta</name>
    <dbReference type="NCBI Taxonomy" id="1458930"/>
    <lineage>
        <taxon>Bacteria</taxon>
        <taxon>Bacillati</taxon>
        <taxon>Cyanobacteriota</taxon>
        <taxon>Cyanophyceae</taxon>
        <taxon>Oscillatoriophycideae</taxon>
        <taxon>Oscillatoriales</taxon>
        <taxon>Microcoleaceae</taxon>
        <taxon>Okeania</taxon>
    </lineage>
</organism>
<dbReference type="InterPro" id="IPR007280">
    <property type="entry name" value="Peptidase_C_arc/bac"/>
</dbReference>
<proteinExistence type="predicted"/>
<dbReference type="PANTHER" id="PTHR43343:SF3">
    <property type="entry name" value="PROTEASE DO-LIKE 8, CHLOROPLASTIC"/>
    <property type="match status" value="1"/>
</dbReference>
<dbReference type="Gene3D" id="2.40.10.120">
    <property type="match status" value="1"/>
</dbReference>